<comment type="caution">
    <text evidence="2">The sequence shown here is derived from an EMBL/GenBank/DDBJ whole genome shotgun (WGS) entry which is preliminary data.</text>
</comment>
<keyword evidence="1" id="KW-0472">Membrane</keyword>
<proteinExistence type="predicted"/>
<dbReference type="Proteomes" id="UP000288805">
    <property type="component" value="Unassembled WGS sequence"/>
</dbReference>
<reference evidence="2 3" key="1">
    <citation type="journal article" date="2018" name="PLoS Genet.">
        <title>Population sequencing reveals clonal diversity and ancestral inbreeding in the grapevine cultivar Chardonnay.</title>
        <authorList>
            <person name="Roach M.J."/>
            <person name="Johnson D.L."/>
            <person name="Bohlmann J."/>
            <person name="van Vuuren H.J."/>
            <person name="Jones S.J."/>
            <person name="Pretorius I.S."/>
            <person name="Schmidt S.A."/>
            <person name="Borneman A.R."/>
        </authorList>
    </citation>
    <scope>NUCLEOTIDE SEQUENCE [LARGE SCALE GENOMIC DNA]</scope>
    <source>
        <strain evidence="3">cv. Chardonnay</strain>
        <tissue evidence="2">Leaf</tissue>
    </source>
</reference>
<dbReference type="AlphaFoldDB" id="A0A438EEQ2"/>
<dbReference type="EMBL" id="QGNW01001308">
    <property type="protein sequence ID" value="RVW46083.1"/>
    <property type="molecule type" value="Genomic_DNA"/>
</dbReference>
<keyword evidence="1" id="KW-1133">Transmembrane helix</keyword>
<accession>A0A438EEQ2</accession>
<organism evidence="2 3">
    <name type="scientific">Vitis vinifera</name>
    <name type="common">Grape</name>
    <dbReference type="NCBI Taxonomy" id="29760"/>
    <lineage>
        <taxon>Eukaryota</taxon>
        <taxon>Viridiplantae</taxon>
        <taxon>Streptophyta</taxon>
        <taxon>Embryophyta</taxon>
        <taxon>Tracheophyta</taxon>
        <taxon>Spermatophyta</taxon>
        <taxon>Magnoliopsida</taxon>
        <taxon>eudicotyledons</taxon>
        <taxon>Gunneridae</taxon>
        <taxon>Pentapetalae</taxon>
        <taxon>rosids</taxon>
        <taxon>Vitales</taxon>
        <taxon>Vitaceae</taxon>
        <taxon>Viteae</taxon>
        <taxon>Vitis</taxon>
    </lineage>
</organism>
<protein>
    <submittedName>
        <fullName evidence="2">Uncharacterized protein</fullName>
    </submittedName>
</protein>
<name>A0A438EEQ2_VITVI</name>
<evidence type="ECO:0000256" key="1">
    <source>
        <dbReference type="SAM" id="Phobius"/>
    </source>
</evidence>
<feature type="transmembrane region" description="Helical" evidence="1">
    <location>
        <begin position="22"/>
        <end position="41"/>
    </location>
</feature>
<evidence type="ECO:0000313" key="3">
    <source>
        <dbReference type="Proteomes" id="UP000288805"/>
    </source>
</evidence>
<gene>
    <name evidence="2" type="ORF">CK203_068614</name>
</gene>
<evidence type="ECO:0000313" key="2">
    <source>
        <dbReference type="EMBL" id="RVW46083.1"/>
    </source>
</evidence>
<keyword evidence="1" id="KW-0812">Transmembrane</keyword>
<sequence length="54" mass="5933">MDANAILAGVVMGQSPVYEPHQFRAIFHTVIACAWGIFLTLQARSISPKKAYVN</sequence>